<evidence type="ECO:0000313" key="2">
    <source>
        <dbReference type="Proteomes" id="UP000595859"/>
    </source>
</evidence>
<proteinExistence type="predicted"/>
<dbReference type="Proteomes" id="UP000595859">
    <property type="component" value="Chromosome"/>
</dbReference>
<dbReference type="InterPro" id="IPR011249">
    <property type="entry name" value="Metalloenz_LuxS/M16"/>
</dbReference>
<dbReference type="GO" id="GO:0046872">
    <property type="term" value="F:metal ion binding"/>
    <property type="evidence" value="ECO:0007669"/>
    <property type="project" value="InterPro"/>
</dbReference>
<dbReference type="AlphaFoldDB" id="A0A7T7SVV4"/>
<dbReference type="SUPFAM" id="SSF63411">
    <property type="entry name" value="LuxS/MPP-like metallohydrolase"/>
    <property type="match status" value="1"/>
</dbReference>
<dbReference type="EMBL" id="CP066884">
    <property type="protein sequence ID" value="QQM97996.1"/>
    <property type="molecule type" value="Genomic_DNA"/>
</dbReference>
<name>A0A7T7SVV4_STAPS</name>
<protein>
    <submittedName>
        <fullName evidence="1">Insulinase family protein</fullName>
    </submittedName>
</protein>
<sequence>MDINNAINIYNYHVYINKISGVENFTINQLISEILNEKFKALNDYSIIPYTTTSVLGKDFYNIFYLKTLRNRYVDLDYNYWLNSFYNNFQMSDNECYLALEKLINKIKKYQLNPMNINKLLVKDKLYPNSLLGSKRLGTIETLNMNQISQELVLQRIPESIYAYNLCISKIKGELNIHKLQNIKYASPFFIPHIVSQKVPPLINGQSINTICYYFESNDEYSKTIYGPMLQGYLTQYGHSILFKKLRIEKFQLYHFEAHFDQETNILFIQYIVDENWKIKVWNLIISEVMDLNINKEEFQTMKIFLSNEYRFKFDKSFGELNHILSLGNKFLQSNNIFKAIQDIKIQDFIKFLDNKKMINIVYEG</sequence>
<gene>
    <name evidence="1" type="ORF">JGZ15_11345</name>
</gene>
<dbReference type="Gene3D" id="3.30.830.10">
    <property type="entry name" value="Metalloenzyme, LuxS/M16 peptidase-like"/>
    <property type="match status" value="1"/>
</dbReference>
<reference evidence="1 2" key="1">
    <citation type="submission" date="2020-12" db="EMBL/GenBank/DDBJ databases">
        <title>Whole genome sequencing and de novo assembly of Staphylococcus pseudintermedius: a novel pangenome approach to unravel pathogenesis of canine pyoderma.</title>
        <authorList>
            <person name="Ferrer L."/>
            <person name="Perez D."/>
            <person name="Fonticoba R."/>
            <person name="Vines J."/>
            <person name="Fabregas N."/>
            <person name="Madronero S."/>
            <person name="Meroni G."/>
            <person name="Martino P."/>
            <person name="Martinez S."/>
            <person name="Cusco A."/>
            <person name="Migura L."/>
            <person name="Francino O."/>
        </authorList>
    </citation>
    <scope>NUCLEOTIDE SEQUENCE [LARGE SCALE GENOMIC DNA]</scope>
    <source>
        <strain evidence="1 2">HSP080</strain>
    </source>
</reference>
<dbReference type="RefSeq" id="WP_063284955.1">
    <property type="nucleotide sequence ID" value="NZ_BAAFHX010000001.1"/>
</dbReference>
<accession>A0A7T7SVV4</accession>
<evidence type="ECO:0000313" key="1">
    <source>
        <dbReference type="EMBL" id="QQM97996.1"/>
    </source>
</evidence>
<organism evidence="1 2">
    <name type="scientific">Staphylococcus pseudintermedius</name>
    <dbReference type="NCBI Taxonomy" id="283734"/>
    <lineage>
        <taxon>Bacteria</taxon>
        <taxon>Bacillati</taxon>
        <taxon>Bacillota</taxon>
        <taxon>Bacilli</taxon>
        <taxon>Bacillales</taxon>
        <taxon>Staphylococcaceae</taxon>
        <taxon>Staphylococcus</taxon>
        <taxon>Staphylococcus intermedius group</taxon>
    </lineage>
</organism>